<dbReference type="InterPro" id="IPR000825">
    <property type="entry name" value="SUF_FeS_clus_asmbl_SufBD_core"/>
</dbReference>
<dbReference type="OrthoDB" id="9768262at2"/>
<accession>A0A418SEH4</accession>
<dbReference type="RefSeq" id="WP_119840042.1">
    <property type="nucleotide sequence ID" value="NZ_CP060436.1"/>
</dbReference>
<reference evidence="2 3" key="1">
    <citation type="submission" date="2020-08" db="EMBL/GenBank/DDBJ databases">
        <title>Genome sequence of Rhodobacteraceae bacterium Lw-13e.</title>
        <authorList>
            <person name="Poehlein A."/>
            <person name="Wolter L."/>
            <person name="Daniel R."/>
            <person name="Brinkhoff T."/>
        </authorList>
    </citation>
    <scope>NUCLEOTIDE SEQUENCE [LARGE SCALE GENOMIC DNA]</scope>
    <source>
        <strain evidence="2 3">Lw-13e</strain>
    </source>
</reference>
<evidence type="ECO:0000313" key="3">
    <source>
        <dbReference type="Proteomes" id="UP000283786"/>
    </source>
</evidence>
<sequence length="438" mass="47970">MAAQTNAQKARERLAEQKSVATEARLAALAPRPSAGWSDPARADALARLRAEGLPHPRDEYWKYTRPESLTAAKPPKAALFATEEPQMFSDLDRLKLVFVDGVFDAGESDDLALEGISIERMAEVGSDIHWAKGLYGKLEAAGQDPVARPLAALNTYAATDGLLIRVTRTPSKPLSVVYHHRSETSDAMLHHVIKLEPGTELTLLENGPAAARFNKVMEVDVGDGAKFHHVRAQGRDHERRAVTHIFGRLGRESLFKTFTLTANGVLTRNEVVLELLGDDAIAHVAGASLGDGDFLHDDTVFVTHVAENCESRQVFKKVLRNGAQGVFQGKILVKEGAQRTDGYQLSQSLLLDGDSQFLAKPELEIYADDVACSHGSTSGAIDEEALFYLRARGVSHAQSVNLLTLAFLAQALEEIESEALREILLERLTAWLDRRQN</sequence>
<dbReference type="EMBL" id="CP060436">
    <property type="protein sequence ID" value="QPM89639.1"/>
    <property type="molecule type" value="Genomic_DNA"/>
</dbReference>
<organism evidence="2 3">
    <name type="scientific">Pseudooceanicola algae</name>
    <dbReference type="NCBI Taxonomy" id="1537215"/>
    <lineage>
        <taxon>Bacteria</taxon>
        <taxon>Pseudomonadati</taxon>
        <taxon>Pseudomonadota</taxon>
        <taxon>Alphaproteobacteria</taxon>
        <taxon>Rhodobacterales</taxon>
        <taxon>Paracoccaceae</taxon>
        <taxon>Pseudooceanicola</taxon>
    </lineage>
</organism>
<evidence type="ECO:0000259" key="1">
    <source>
        <dbReference type="Pfam" id="PF01458"/>
    </source>
</evidence>
<dbReference type="AlphaFoldDB" id="A0A418SEH4"/>
<evidence type="ECO:0000313" key="2">
    <source>
        <dbReference type="EMBL" id="QPM89639.1"/>
    </source>
</evidence>
<dbReference type="SUPFAM" id="SSF101960">
    <property type="entry name" value="Stabilizer of iron transporter SufD"/>
    <property type="match status" value="1"/>
</dbReference>
<feature type="domain" description="SUF system FeS cluster assembly SufBD core" evidence="1">
    <location>
        <begin position="186"/>
        <end position="408"/>
    </location>
</feature>
<proteinExistence type="predicted"/>
<dbReference type="GO" id="GO:0016226">
    <property type="term" value="P:iron-sulfur cluster assembly"/>
    <property type="evidence" value="ECO:0007669"/>
    <property type="project" value="InterPro"/>
</dbReference>
<dbReference type="InterPro" id="IPR037284">
    <property type="entry name" value="SUF_FeS_clus_asmbl_SufBD_sf"/>
</dbReference>
<dbReference type="Pfam" id="PF01458">
    <property type="entry name" value="SUFBD_core"/>
    <property type="match status" value="1"/>
</dbReference>
<protein>
    <submittedName>
        <fullName evidence="2">FeS cluster assembly protein SufD</fullName>
    </submittedName>
</protein>
<name>A0A418SEH4_9RHOB</name>
<dbReference type="KEGG" id="palw:PSAL_008610"/>
<dbReference type="Proteomes" id="UP000283786">
    <property type="component" value="Chromosome"/>
</dbReference>
<gene>
    <name evidence="2" type="primary">sufD</name>
    <name evidence="2" type="ORF">PSAL_008610</name>
</gene>
<dbReference type="PANTHER" id="PTHR43575">
    <property type="entry name" value="PROTEIN ABCI7, CHLOROPLASTIC"/>
    <property type="match status" value="1"/>
</dbReference>
<keyword evidence="3" id="KW-1185">Reference proteome</keyword>
<dbReference type="InterPro" id="IPR055346">
    <property type="entry name" value="Fe-S_cluster_assembly_SufBD"/>
</dbReference>
<dbReference type="PANTHER" id="PTHR43575:SF1">
    <property type="entry name" value="PROTEIN ABCI7, CHLOROPLASTIC"/>
    <property type="match status" value="1"/>
</dbReference>